<protein>
    <submittedName>
        <fullName evidence="1">Uncharacterized protein</fullName>
    </submittedName>
</protein>
<sequence length="314" mass="36704">LKKNGFKLISNEEFQNKLKTIFKVEVEKNDLNFLIEYPCTQDKTVYQIDGNYVVSNNNPIFIDSQNKFLLEPLFIPQLIDYKSQYPAIHQKEKNIPKEKLADGTNVDIIKWADVKELNEIQFTNNQRLIHRNKYLFNDVKASLTWLKFNDKLFLESLVKTFGYTKDKSLLTFVLRNNYKSIDELQKVLWNERCSEDIIFNKEVFEIITEAPEQEQADYLRAIADYLVKEMGNNSSTLDRKSSVKAEILGKIAYYSTKIGEKHNMYYDFFSILGSREGGAQFEEEFRKNNYYGISDFKQVWEETRTGGVSGPGAE</sequence>
<keyword evidence="2" id="KW-1185">Reference proteome</keyword>
<evidence type="ECO:0000313" key="2">
    <source>
        <dbReference type="Proteomes" id="UP001350005"/>
    </source>
</evidence>
<name>A0ABU7R6R7_9FLAO</name>
<dbReference type="RefSeq" id="WP_330937667.1">
    <property type="nucleotide sequence ID" value="NZ_JAZGJU010000146.1"/>
</dbReference>
<organism evidence="1 2">
    <name type="scientific">Chryseobacterium arthrosphaerae</name>
    <dbReference type="NCBI Taxonomy" id="651561"/>
    <lineage>
        <taxon>Bacteria</taxon>
        <taxon>Pseudomonadati</taxon>
        <taxon>Bacteroidota</taxon>
        <taxon>Flavobacteriia</taxon>
        <taxon>Flavobacteriales</taxon>
        <taxon>Weeksellaceae</taxon>
        <taxon>Chryseobacterium group</taxon>
        <taxon>Chryseobacterium</taxon>
    </lineage>
</organism>
<dbReference type="EMBL" id="JAZGJU010000146">
    <property type="protein sequence ID" value="MEE6130498.1"/>
    <property type="molecule type" value="Genomic_DNA"/>
</dbReference>
<evidence type="ECO:0000313" key="1">
    <source>
        <dbReference type="EMBL" id="MEE6130498.1"/>
    </source>
</evidence>
<proteinExistence type="predicted"/>
<gene>
    <name evidence="1" type="ORF">V2E39_24120</name>
</gene>
<comment type="caution">
    <text evidence="1">The sequence shown here is derived from an EMBL/GenBank/DDBJ whole genome shotgun (WGS) entry which is preliminary data.</text>
</comment>
<dbReference type="Proteomes" id="UP001350005">
    <property type="component" value="Unassembled WGS sequence"/>
</dbReference>
<reference evidence="1 2" key="1">
    <citation type="submission" date="2024-01" db="EMBL/GenBank/DDBJ databases">
        <title>Whole genome of Chryseobacterium arthrosphaerae NNCa 2741.</title>
        <authorList>
            <person name="Boriskina E.V."/>
            <person name="Gordinskaya N.A."/>
            <person name="Kropotov V.S."/>
            <person name="Alekseeva A.E."/>
            <person name="Makhova M.A."/>
            <person name="Kryazhev D.V."/>
            <person name="Shkurkina I.S."/>
        </authorList>
    </citation>
    <scope>NUCLEOTIDE SEQUENCE [LARGE SCALE GENOMIC DNA]</scope>
    <source>
        <strain evidence="1 2">NNCa 2741</strain>
    </source>
</reference>
<feature type="non-terminal residue" evidence="1">
    <location>
        <position position="1"/>
    </location>
</feature>
<accession>A0ABU7R6R7</accession>